<reference evidence="1 2" key="1">
    <citation type="journal article" date="2023" name="J. Hered.">
        <title>Chromosome-level genome of the wood stork (Mycteria americana) provides insight into avian chromosome evolution.</title>
        <authorList>
            <person name="Flamio R. Jr."/>
            <person name="Ramstad K.M."/>
        </authorList>
    </citation>
    <scope>NUCLEOTIDE SEQUENCE [LARGE SCALE GENOMIC DNA]</scope>
    <source>
        <strain evidence="1">JAX WOST 10</strain>
    </source>
</reference>
<gene>
    <name evidence="1" type="ORF">QYF61_010457</name>
</gene>
<sequence length="145" mass="16377">MEQILLEGMSKHMEDREVIRDSQHGFIKGKSCLTNLVTFYDGVAALVDKGRATEVIYLDFGIKCNLSEFVDDTKLSSAVDRLDGRDAFFEQPNLVDDVPAHSSSDRVEDYLGICPFHLCPQDSEVLLDLAWVMLYFVIGAHMEEK</sequence>
<keyword evidence="2" id="KW-1185">Reference proteome</keyword>
<dbReference type="EMBL" id="JAUNZN010000009">
    <property type="protein sequence ID" value="KAK4815963.1"/>
    <property type="molecule type" value="Genomic_DNA"/>
</dbReference>
<comment type="caution">
    <text evidence="1">The sequence shown here is derived from an EMBL/GenBank/DDBJ whole genome shotgun (WGS) entry which is preliminary data.</text>
</comment>
<evidence type="ECO:0000313" key="2">
    <source>
        <dbReference type="Proteomes" id="UP001333110"/>
    </source>
</evidence>
<evidence type="ECO:0000313" key="1">
    <source>
        <dbReference type="EMBL" id="KAK4815963.1"/>
    </source>
</evidence>
<organism evidence="1 2">
    <name type="scientific">Mycteria americana</name>
    <name type="common">Wood stork</name>
    <dbReference type="NCBI Taxonomy" id="33587"/>
    <lineage>
        <taxon>Eukaryota</taxon>
        <taxon>Metazoa</taxon>
        <taxon>Chordata</taxon>
        <taxon>Craniata</taxon>
        <taxon>Vertebrata</taxon>
        <taxon>Euteleostomi</taxon>
        <taxon>Archelosauria</taxon>
        <taxon>Archosauria</taxon>
        <taxon>Dinosauria</taxon>
        <taxon>Saurischia</taxon>
        <taxon>Theropoda</taxon>
        <taxon>Coelurosauria</taxon>
        <taxon>Aves</taxon>
        <taxon>Neognathae</taxon>
        <taxon>Neoaves</taxon>
        <taxon>Aequornithes</taxon>
        <taxon>Ciconiiformes</taxon>
        <taxon>Ciconiidae</taxon>
        <taxon>Mycteria</taxon>
    </lineage>
</organism>
<evidence type="ECO:0008006" key="3">
    <source>
        <dbReference type="Google" id="ProtNLM"/>
    </source>
</evidence>
<name>A0AAN7NRV0_MYCAM</name>
<dbReference type="Proteomes" id="UP001333110">
    <property type="component" value="Unassembled WGS sequence"/>
</dbReference>
<proteinExistence type="predicted"/>
<accession>A0AAN7NRV0</accession>
<dbReference type="AlphaFoldDB" id="A0AAN7NRV0"/>
<protein>
    <recommendedName>
        <fullName evidence="3">Reverse transcriptase domain-containing protein</fullName>
    </recommendedName>
</protein>